<protein>
    <submittedName>
        <fullName evidence="1">Transposon TX1 uncharacterized 149 kDa protein</fullName>
    </submittedName>
</protein>
<dbReference type="PANTHER" id="PTHR42782:SF2">
    <property type="entry name" value="3-OXOACYL-[ACYL-CARRIER-PROTEIN] SYNTHASE-LIKE PROTEIN"/>
    <property type="match status" value="1"/>
</dbReference>
<evidence type="ECO:0000313" key="1">
    <source>
        <dbReference type="EMBL" id="RVW76233.1"/>
    </source>
</evidence>
<sequence>MDIGSLADSPWKPILSSGAQHLLESFKKRGVRGIDFEEEIHWRQKVGVKWVKEGDCNSKFFHKVANGRRNRKYIKVLENERGLVLNNSESIKEEILYFEKLYSSPFRESWRVEGLDWSSISGESAFRLDSPFTEEEIFKDVIKEDLVRVFAEFHRSEIINQSTNASFIVLVPKKSMSKKISDFRPISLITSLYKIIAKVLSGRLRRVLNETIHSTQDAFVQGRQIFDAVLIANEIVDEKRRSGGKELSSKLILKRLTTICTEQDVIEQKKEMPWRVSGWVGTEQGLAELLDCKAFGWPILYLGFPLGGNPKACGFWDPVFERISRRLDGWQKVFPALVAAKIERLQRDFLWSGVGEGKRDHLVSWDIVYNPKAKGGVGFGKISIRNLALLGKWLWRYPRKGSTLWHQSDGHIVVLGRLLHKSPRSFPSLLGDLEGLMWSLDRLHLSPSVSDMRSWSLSSLGLFTVKYFFLALSQFSGFPPVFPSKFVWNSQVPFKVKSFVWLVAHKKDIIARFGEQEAMPREFFTDFVKVAQDEGRHFTLLAARLEELGSFYGALPAHDGLWDSATATSKDLLARLAVEHCVHEVVWEPSALSSILLMPGGQRLDVLPTTISRFRNGGDNKTANLLERVVYPEEITHCAAGVKWFKYLCLRSRNPITDPCSLISLENEATERETTIVEDEKYVIQKFHATVRTHFRGPLKPPFNEEARKAAGFGPQWYEPLAVKEATQNDQK</sequence>
<accession>A0A438GVK7</accession>
<comment type="caution">
    <text evidence="1">The sequence shown here is derived from an EMBL/GenBank/DDBJ whole genome shotgun (WGS) entry which is preliminary data.</text>
</comment>
<organism evidence="1 2">
    <name type="scientific">Vitis vinifera</name>
    <name type="common">Grape</name>
    <dbReference type="NCBI Taxonomy" id="29760"/>
    <lineage>
        <taxon>Eukaryota</taxon>
        <taxon>Viridiplantae</taxon>
        <taxon>Streptophyta</taxon>
        <taxon>Embryophyta</taxon>
        <taxon>Tracheophyta</taxon>
        <taxon>Spermatophyta</taxon>
        <taxon>Magnoliopsida</taxon>
        <taxon>eudicotyledons</taxon>
        <taxon>Gunneridae</taxon>
        <taxon>Pentapetalae</taxon>
        <taxon>rosids</taxon>
        <taxon>Vitales</taxon>
        <taxon>Vitaceae</taxon>
        <taxon>Viteae</taxon>
        <taxon>Vitis</taxon>
    </lineage>
</organism>
<dbReference type="Pfam" id="PF04305">
    <property type="entry name" value="DUF455"/>
    <property type="match status" value="1"/>
</dbReference>
<dbReference type="PANTHER" id="PTHR42782">
    <property type="entry name" value="SI:CH73-314G15.3"/>
    <property type="match status" value="1"/>
</dbReference>
<dbReference type="EMBL" id="QGNW01000333">
    <property type="protein sequence ID" value="RVW76233.1"/>
    <property type="molecule type" value="Genomic_DNA"/>
</dbReference>
<evidence type="ECO:0000313" key="2">
    <source>
        <dbReference type="Proteomes" id="UP000288805"/>
    </source>
</evidence>
<dbReference type="Proteomes" id="UP000288805">
    <property type="component" value="Unassembled WGS sequence"/>
</dbReference>
<name>A0A438GVK7_VITVI</name>
<proteinExistence type="predicted"/>
<gene>
    <name evidence="1" type="primary">YTX2_592</name>
    <name evidence="1" type="ORF">CK203_048925</name>
</gene>
<reference evidence="1 2" key="1">
    <citation type="journal article" date="2018" name="PLoS Genet.">
        <title>Population sequencing reveals clonal diversity and ancestral inbreeding in the grapevine cultivar Chardonnay.</title>
        <authorList>
            <person name="Roach M.J."/>
            <person name="Johnson D.L."/>
            <person name="Bohlmann J."/>
            <person name="van Vuuren H.J."/>
            <person name="Jones S.J."/>
            <person name="Pretorius I.S."/>
            <person name="Schmidt S.A."/>
            <person name="Borneman A.R."/>
        </authorList>
    </citation>
    <scope>NUCLEOTIDE SEQUENCE [LARGE SCALE GENOMIC DNA]</scope>
    <source>
        <strain evidence="2">cv. Chardonnay</strain>
        <tissue evidence="1">Leaf</tissue>
    </source>
</reference>
<dbReference type="InterPro" id="IPR007402">
    <property type="entry name" value="DUF455"/>
</dbReference>
<dbReference type="AlphaFoldDB" id="A0A438GVK7"/>
<dbReference type="CDD" id="cd00657">
    <property type="entry name" value="Ferritin_like"/>
    <property type="match status" value="1"/>
</dbReference>